<organism evidence="4 5">
    <name type="scientific">Meloidogyne javanica</name>
    <name type="common">Root-knot nematode worm</name>
    <dbReference type="NCBI Taxonomy" id="6303"/>
    <lineage>
        <taxon>Eukaryota</taxon>
        <taxon>Metazoa</taxon>
        <taxon>Ecdysozoa</taxon>
        <taxon>Nematoda</taxon>
        <taxon>Chromadorea</taxon>
        <taxon>Rhabditida</taxon>
        <taxon>Tylenchina</taxon>
        <taxon>Tylenchomorpha</taxon>
        <taxon>Tylenchoidea</taxon>
        <taxon>Meloidogynidae</taxon>
        <taxon>Meloidogyninae</taxon>
        <taxon>Meloidogyne</taxon>
        <taxon>Meloidogyne incognita group</taxon>
    </lineage>
</organism>
<evidence type="ECO:0000256" key="2">
    <source>
        <dbReference type="ARBA" id="ARBA00022729"/>
    </source>
</evidence>
<sequence length="281" mass="31574">MVRLPEWTETFEAFNLSQAEFPHFSMHSGLKKLQIKHSNLQYIHPLAFQPLPGIEELILSDNLIEKLPKNILQTMRNLKVLDLSGNKINGLEGIGGQLATFQPLPGIEELILSDNLIEKLPTNILQTMRNLKVLDLSGNKINGLEGIGGQLGRLNLKNNPWTFCSLNMELLEIGNIGVGYELNLRGCKKLKWLHADNNKFDRLSFGESSGPEKLLSISLNSNHFKEWPESLLDVSHSLIILNLANNLINYLPENGKLLMTLFPCLEQLDLSGNKLSRFEAS</sequence>
<dbReference type="InterPro" id="IPR050328">
    <property type="entry name" value="Dev_Immune_Receptor"/>
</dbReference>
<dbReference type="PRINTS" id="PR00019">
    <property type="entry name" value="LEURICHRPT"/>
</dbReference>
<dbReference type="InterPro" id="IPR003591">
    <property type="entry name" value="Leu-rich_rpt_typical-subtyp"/>
</dbReference>
<dbReference type="WBParaSite" id="scaffold6929_cov196.g11472">
    <property type="protein sequence ID" value="scaffold6929_cov196.g11472"/>
    <property type="gene ID" value="scaffold6929_cov196.g11472"/>
</dbReference>
<protein>
    <submittedName>
        <fullName evidence="5">Uncharacterized protein</fullName>
    </submittedName>
</protein>
<dbReference type="InterPro" id="IPR032675">
    <property type="entry name" value="LRR_dom_sf"/>
</dbReference>
<keyword evidence="4" id="KW-1185">Reference proteome</keyword>
<evidence type="ECO:0000313" key="4">
    <source>
        <dbReference type="Proteomes" id="UP000887561"/>
    </source>
</evidence>
<dbReference type="SMART" id="SM00365">
    <property type="entry name" value="LRR_SD22"/>
    <property type="match status" value="2"/>
</dbReference>
<dbReference type="Proteomes" id="UP000887561">
    <property type="component" value="Unplaced"/>
</dbReference>
<reference evidence="5" key="1">
    <citation type="submission" date="2022-11" db="UniProtKB">
        <authorList>
            <consortium name="WormBaseParasite"/>
        </authorList>
    </citation>
    <scope>IDENTIFICATION</scope>
</reference>
<dbReference type="GO" id="GO:0005615">
    <property type="term" value="C:extracellular space"/>
    <property type="evidence" value="ECO:0007669"/>
    <property type="project" value="TreeGrafter"/>
</dbReference>
<keyword evidence="1" id="KW-0433">Leucine-rich repeat</keyword>
<dbReference type="SUPFAM" id="SSF52058">
    <property type="entry name" value="L domain-like"/>
    <property type="match status" value="1"/>
</dbReference>
<name>A0A915N560_MELJA</name>
<evidence type="ECO:0000313" key="5">
    <source>
        <dbReference type="WBParaSite" id="scaffold6929_cov196.g11472"/>
    </source>
</evidence>
<keyword evidence="3" id="KW-0677">Repeat</keyword>
<dbReference type="GO" id="GO:0031012">
    <property type="term" value="C:extracellular matrix"/>
    <property type="evidence" value="ECO:0007669"/>
    <property type="project" value="TreeGrafter"/>
</dbReference>
<evidence type="ECO:0000256" key="3">
    <source>
        <dbReference type="ARBA" id="ARBA00022737"/>
    </source>
</evidence>
<evidence type="ECO:0000256" key="1">
    <source>
        <dbReference type="ARBA" id="ARBA00022614"/>
    </source>
</evidence>
<dbReference type="PANTHER" id="PTHR24373">
    <property type="entry name" value="SLIT RELATED LEUCINE-RICH REPEAT NEURONAL PROTEIN"/>
    <property type="match status" value="1"/>
</dbReference>
<keyword evidence="2" id="KW-0732">Signal</keyword>
<dbReference type="Pfam" id="PF13855">
    <property type="entry name" value="LRR_8"/>
    <property type="match status" value="2"/>
</dbReference>
<dbReference type="AlphaFoldDB" id="A0A915N560"/>
<dbReference type="SMART" id="SM00369">
    <property type="entry name" value="LRR_TYP"/>
    <property type="match status" value="5"/>
</dbReference>
<dbReference type="PANTHER" id="PTHR24373:SF370">
    <property type="entry name" value="FISH-LIPS, ISOFORM E"/>
    <property type="match status" value="1"/>
</dbReference>
<dbReference type="SMART" id="SM00364">
    <property type="entry name" value="LRR_BAC"/>
    <property type="match status" value="5"/>
</dbReference>
<accession>A0A915N560</accession>
<proteinExistence type="predicted"/>
<dbReference type="InterPro" id="IPR001611">
    <property type="entry name" value="Leu-rich_rpt"/>
</dbReference>
<dbReference type="Gene3D" id="3.80.10.10">
    <property type="entry name" value="Ribonuclease Inhibitor"/>
    <property type="match status" value="3"/>
</dbReference>
<dbReference type="PROSITE" id="PS51450">
    <property type="entry name" value="LRR"/>
    <property type="match status" value="3"/>
</dbReference>